<evidence type="ECO:0000256" key="1">
    <source>
        <dbReference type="SAM" id="MobiDB-lite"/>
    </source>
</evidence>
<dbReference type="EMBL" id="WJXW01000018">
    <property type="protein sequence ID" value="KAF9728842.1"/>
    <property type="molecule type" value="Genomic_DNA"/>
</dbReference>
<dbReference type="AlphaFoldDB" id="A0A9P6KJJ3"/>
<evidence type="ECO:0000313" key="2">
    <source>
        <dbReference type="EMBL" id="KAF9728842.1"/>
    </source>
</evidence>
<proteinExistence type="predicted"/>
<dbReference type="OrthoDB" id="10503517at2759"/>
<evidence type="ECO:0000313" key="3">
    <source>
        <dbReference type="Proteomes" id="UP000756921"/>
    </source>
</evidence>
<sequence length="286" mass="31087">MFNFSSRFSAKSPSRHRGTADPSSATVKTEDPTDVLSTAEADEGVRKHMHAPVEGVMATEKHLSANAGHASKIMTKLAAEFKTFHGILLGIQKAERDHKAELLDVEESIQRQQDILHHLADQIGSTDDDEVNCKAIDDANAKIRELKANEKKIHTMLEQSQIDREDLEGRLSTHQAEVDHVMTEVQDSAQDQPEAKRLNPGHGKRSFSRTLKKFTGAAGPADAVSSSTYPAYPALPVNFQAPSGGDRRIAPALTHLLEQSTSDVVASFSRSSPGSSMDDPDDGDLT</sequence>
<comment type="caution">
    <text evidence="2">The sequence shown here is derived from an EMBL/GenBank/DDBJ whole genome shotgun (WGS) entry which is preliminary data.</text>
</comment>
<feature type="region of interest" description="Disordered" evidence="1">
    <location>
        <begin position="260"/>
        <end position="286"/>
    </location>
</feature>
<feature type="region of interest" description="Disordered" evidence="1">
    <location>
        <begin position="185"/>
        <end position="207"/>
    </location>
</feature>
<reference evidence="2" key="1">
    <citation type="journal article" date="2020" name="Mol. Plant Microbe Interact.">
        <title>Genome Sequence of the Biocontrol Agent Coniothyrium minitans strain Conio (IMI 134523).</title>
        <authorList>
            <person name="Patel D."/>
            <person name="Shittu T.A."/>
            <person name="Baroncelli R."/>
            <person name="Muthumeenakshi S."/>
            <person name="Osborne T.H."/>
            <person name="Janganan T.K."/>
            <person name="Sreenivasaprasad S."/>
        </authorList>
    </citation>
    <scope>NUCLEOTIDE SEQUENCE</scope>
    <source>
        <strain evidence="2">Conio</strain>
    </source>
</reference>
<feature type="compositionally biased region" description="Polar residues" evidence="1">
    <location>
        <begin position="1"/>
        <end position="12"/>
    </location>
</feature>
<keyword evidence="3" id="KW-1185">Reference proteome</keyword>
<feature type="region of interest" description="Disordered" evidence="1">
    <location>
        <begin position="1"/>
        <end position="35"/>
    </location>
</feature>
<protein>
    <submittedName>
        <fullName evidence="2">Uncharacterized protein</fullName>
    </submittedName>
</protein>
<organism evidence="2 3">
    <name type="scientific">Paraphaeosphaeria minitans</name>
    <dbReference type="NCBI Taxonomy" id="565426"/>
    <lineage>
        <taxon>Eukaryota</taxon>
        <taxon>Fungi</taxon>
        <taxon>Dikarya</taxon>
        <taxon>Ascomycota</taxon>
        <taxon>Pezizomycotina</taxon>
        <taxon>Dothideomycetes</taxon>
        <taxon>Pleosporomycetidae</taxon>
        <taxon>Pleosporales</taxon>
        <taxon>Massarineae</taxon>
        <taxon>Didymosphaeriaceae</taxon>
        <taxon>Paraphaeosphaeria</taxon>
    </lineage>
</organism>
<name>A0A9P6KJJ3_9PLEO</name>
<dbReference type="Proteomes" id="UP000756921">
    <property type="component" value="Unassembled WGS sequence"/>
</dbReference>
<accession>A0A9P6KJJ3</accession>
<gene>
    <name evidence="2" type="ORF">PMIN01_13222</name>
</gene>